<dbReference type="AlphaFoldDB" id="A0A8K1C400"/>
<keyword evidence="3" id="KW-1185">Reference proteome</keyword>
<comment type="caution">
    <text evidence="2">The sequence shown here is derived from an EMBL/GenBank/DDBJ whole genome shotgun (WGS) entry which is preliminary data.</text>
</comment>
<dbReference type="EMBL" id="SPLM01000146">
    <property type="protein sequence ID" value="TMW56020.1"/>
    <property type="molecule type" value="Genomic_DNA"/>
</dbReference>
<sequence length="538" mass="59517">MVGVFPIPRDALPEVIVSPEEHYGRKMQMNQMLESLVEEYERYVDAGREVDRRRWSSSASRDRLKLYKERRIPRVNSKPKSKPWAMTDEESESPSSPTGQSRQYRRDSSVLGSVLSFQSSSASSTLSEEAADTMQLSLMVGESTGRMENAMIAAHATTQKDLALVDVFLHEDVADCSVLHTMEGPSVEDPYHFLGYKWFVKKSPAPSQIVRHRDSVYLEGAGFTKTKSGEILGYHIMHSVDLMGFPELREHNCLRSSQSIRSLYRQRPGDIVEIFVLGNVHIAGFIVGPLASMFVTETLLSMPKMIECGEAKRLTKMAQDMEAQRLAKMPNGKHPNTAICGLCHQTKKRFGSSVSNCEVCGTTTCSRCRVPRRIFVSEGLLGRFVKVSCCKTCVLAAKSPNLIQSTVVEAKAKDGMDLKNRVSRTSSTSTASTARTSTGSVARMGSLPTAMAATAPNHSIMSGTIPEDDTLNGSFKSSQWTPVVSSSMPSSLPSTMPASVDSKAELFMRMLELQQRAEDTYNTLQQNEYLMPGAPQYR</sequence>
<protein>
    <recommendedName>
        <fullName evidence="4">FYVE-type domain-containing protein</fullName>
    </recommendedName>
</protein>
<organism evidence="2 3">
    <name type="scientific">Pythium oligandrum</name>
    <name type="common">Mycoparasitic fungus</name>
    <dbReference type="NCBI Taxonomy" id="41045"/>
    <lineage>
        <taxon>Eukaryota</taxon>
        <taxon>Sar</taxon>
        <taxon>Stramenopiles</taxon>
        <taxon>Oomycota</taxon>
        <taxon>Peronosporomycetes</taxon>
        <taxon>Pythiales</taxon>
        <taxon>Pythiaceae</taxon>
        <taxon>Pythium</taxon>
    </lineage>
</organism>
<accession>A0A8K1C400</accession>
<dbReference type="PANTHER" id="PTHR13510:SF44">
    <property type="entry name" value="RABENOSYN-5"/>
    <property type="match status" value="1"/>
</dbReference>
<dbReference type="InterPro" id="IPR052727">
    <property type="entry name" value="Rab4/Rab5_effector"/>
</dbReference>
<reference evidence="2" key="1">
    <citation type="submission" date="2019-03" db="EMBL/GenBank/DDBJ databases">
        <title>Long read genome sequence of the mycoparasitic Pythium oligandrum ATCC 38472 isolated from sugarbeet rhizosphere.</title>
        <authorList>
            <person name="Gaulin E."/>
        </authorList>
    </citation>
    <scope>NUCLEOTIDE SEQUENCE</scope>
    <source>
        <strain evidence="2">ATCC 38472_TT</strain>
    </source>
</reference>
<dbReference type="OrthoDB" id="114178at2759"/>
<feature type="region of interest" description="Disordered" evidence="1">
    <location>
        <begin position="70"/>
        <end position="105"/>
    </location>
</feature>
<dbReference type="PANTHER" id="PTHR13510">
    <property type="entry name" value="FYVE-FINGER-CONTAINING RAB5 EFFECTOR PROTEIN RABENOSYN-5-RELATED"/>
    <property type="match status" value="1"/>
</dbReference>
<feature type="region of interest" description="Disordered" evidence="1">
    <location>
        <begin position="421"/>
        <end position="445"/>
    </location>
</feature>
<evidence type="ECO:0000313" key="3">
    <source>
        <dbReference type="Proteomes" id="UP000794436"/>
    </source>
</evidence>
<gene>
    <name evidence="2" type="ORF">Poli38472_008668</name>
</gene>
<name>A0A8K1C400_PYTOL</name>
<dbReference type="InterPro" id="IPR011011">
    <property type="entry name" value="Znf_FYVE_PHD"/>
</dbReference>
<dbReference type="Gene3D" id="3.30.40.10">
    <property type="entry name" value="Zinc/RING finger domain, C3HC4 (zinc finger)"/>
    <property type="match status" value="1"/>
</dbReference>
<proteinExistence type="predicted"/>
<dbReference type="Proteomes" id="UP000794436">
    <property type="component" value="Unassembled WGS sequence"/>
</dbReference>
<evidence type="ECO:0000256" key="1">
    <source>
        <dbReference type="SAM" id="MobiDB-lite"/>
    </source>
</evidence>
<dbReference type="InterPro" id="IPR013083">
    <property type="entry name" value="Znf_RING/FYVE/PHD"/>
</dbReference>
<evidence type="ECO:0000313" key="2">
    <source>
        <dbReference type="EMBL" id="TMW56020.1"/>
    </source>
</evidence>
<feature type="compositionally biased region" description="Low complexity" evidence="1">
    <location>
        <begin position="423"/>
        <end position="438"/>
    </location>
</feature>
<dbReference type="SUPFAM" id="SSF57903">
    <property type="entry name" value="FYVE/PHD zinc finger"/>
    <property type="match status" value="1"/>
</dbReference>
<evidence type="ECO:0008006" key="4">
    <source>
        <dbReference type="Google" id="ProtNLM"/>
    </source>
</evidence>